<dbReference type="InterPro" id="IPR035992">
    <property type="entry name" value="Ricin_B-like_lectins"/>
</dbReference>
<comment type="caution">
    <text evidence="2">The sequence shown here is derived from an EMBL/GenBank/DDBJ whole genome shotgun (WGS) entry which is preliminary data.</text>
</comment>
<dbReference type="SUPFAM" id="SSF50370">
    <property type="entry name" value="Ricin B-like lectins"/>
    <property type="match status" value="1"/>
</dbReference>
<dbReference type="Proteomes" id="UP001168821">
    <property type="component" value="Unassembled WGS sequence"/>
</dbReference>
<dbReference type="AlphaFoldDB" id="A0AA38I0R6"/>
<dbReference type="EMBL" id="JALNTZ010000006">
    <property type="protein sequence ID" value="KAJ3648178.1"/>
    <property type="molecule type" value="Genomic_DNA"/>
</dbReference>
<reference evidence="2" key="1">
    <citation type="journal article" date="2023" name="G3 (Bethesda)">
        <title>Whole genome assemblies of Zophobas morio and Tenebrio molitor.</title>
        <authorList>
            <person name="Kaur S."/>
            <person name="Stinson S.A."/>
            <person name="diCenzo G.C."/>
        </authorList>
    </citation>
    <scope>NUCLEOTIDE SEQUENCE</scope>
    <source>
        <strain evidence="2">QUZm001</strain>
    </source>
</reference>
<keyword evidence="1" id="KW-0732">Signal</keyword>
<feature type="chain" id="PRO_5041275741" evidence="1">
    <location>
        <begin position="23"/>
        <end position="162"/>
    </location>
</feature>
<name>A0AA38I0R6_9CUCU</name>
<feature type="signal peptide" evidence="1">
    <location>
        <begin position="1"/>
        <end position="22"/>
    </location>
</feature>
<dbReference type="Gene3D" id="2.80.10.50">
    <property type="match status" value="1"/>
</dbReference>
<keyword evidence="3" id="KW-1185">Reference proteome</keyword>
<evidence type="ECO:0000256" key="1">
    <source>
        <dbReference type="SAM" id="SignalP"/>
    </source>
</evidence>
<gene>
    <name evidence="2" type="ORF">Zmor_019999</name>
</gene>
<accession>A0AA38I0R6</accession>
<proteinExistence type="predicted"/>
<sequence length="162" mass="17882">MINLHCLLVCFCLLSTIATNRAQDECHEDIQYRIATQGDNNLVVDITDLANVKLQPLDTANQFQIFQFRCSTKVGTYKIVNPATGLVLTSQYATPNFIIASKDDGSLFQDWMVSTKGNIVNVAIYALLYPEDGQIAADVNLQLKLLDSSGVVLPEKFVLVPV</sequence>
<organism evidence="2 3">
    <name type="scientific">Zophobas morio</name>
    <dbReference type="NCBI Taxonomy" id="2755281"/>
    <lineage>
        <taxon>Eukaryota</taxon>
        <taxon>Metazoa</taxon>
        <taxon>Ecdysozoa</taxon>
        <taxon>Arthropoda</taxon>
        <taxon>Hexapoda</taxon>
        <taxon>Insecta</taxon>
        <taxon>Pterygota</taxon>
        <taxon>Neoptera</taxon>
        <taxon>Endopterygota</taxon>
        <taxon>Coleoptera</taxon>
        <taxon>Polyphaga</taxon>
        <taxon>Cucujiformia</taxon>
        <taxon>Tenebrionidae</taxon>
        <taxon>Zophobas</taxon>
    </lineage>
</organism>
<evidence type="ECO:0000313" key="2">
    <source>
        <dbReference type="EMBL" id="KAJ3648178.1"/>
    </source>
</evidence>
<evidence type="ECO:0000313" key="3">
    <source>
        <dbReference type="Proteomes" id="UP001168821"/>
    </source>
</evidence>
<protein>
    <submittedName>
        <fullName evidence="2">Uncharacterized protein</fullName>
    </submittedName>
</protein>